<dbReference type="SUPFAM" id="SSF51556">
    <property type="entry name" value="Metallo-dependent hydrolases"/>
    <property type="match status" value="1"/>
</dbReference>
<dbReference type="KEGG" id="cgo:Corgl_0704"/>
<evidence type="ECO:0000313" key="3">
    <source>
        <dbReference type="Proteomes" id="UP000006851"/>
    </source>
</evidence>
<dbReference type="PANTHER" id="PTHR22642:SF2">
    <property type="entry name" value="PROTEIN LONG AFTER FAR-RED 3"/>
    <property type="match status" value="1"/>
</dbReference>
<proteinExistence type="predicted"/>
<dbReference type="InterPro" id="IPR032466">
    <property type="entry name" value="Metal_Hydrolase"/>
</dbReference>
<dbReference type="OrthoDB" id="3173428at2"/>
<dbReference type="STRING" id="700015.Corgl_0704"/>
<dbReference type="InterPro" id="IPR013108">
    <property type="entry name" value="Amidohydro_3"/>
</dbReference>
<dbReference type="InterPro" id="IPR011059">
    <property type="entry name" value="Metal-dep_hydrolase_composite"/>
</dbReference>
<accession>F2N7K2</accession>
<organism evidence="2 3">
    <name type="scientific">Coriobacterium glomerans (strain ATCC 49209 / DSM 20642 / JCM 10262 / PW2)</name>
    <dbReference type="NCBI Taxonomy" id="700015"/>
    <lineage>
        <taxon>Bacteria</taxon>
        <taxon>Bacillati</taxon>
        <taxon>Actinomycetota</taxon>
        <taxon>Coriobacteriia</taxon>
        <taxon>Coriobacteriales</taxon>
        <taxon>Coriobacteriaceae</taxon>
        <taxon>Coriobacterium</taxon>
    </lineage>
</organism>
<dbReference type="eggNOG" id="COG1574">
    <property type="taxonomic scope" value="Bacteria"/>
</dbReference>
<dbReference type="GO" id="GO:0016810">
    <property type="term" value="F:hydrolase activity, acting on carbon-nitrogen (but not peptide) bonds"/>
    <property type="evidence" value="ECO:0007669"/>
    <property type="project" value="InterPro"/>
</dbReference>
<evidence type="ECO:0000313" key="2">
    <source>
        <dbReference type="EMBL" id="AEB06818.1"/>
    </source>
</evidence>
<reference evidence="3" key="1">
    <citation type="journal article" date="2013" name="Stand. Genomic Sci.">
        <title>Complete genome sequence of Coriobacterium glomerans type strain (PW2(T)) from the midgut of Pyrrhocoris apterus L. (red soldier bug).</title>
        <authorList>
            <person name="Stackebrandt E."/>
            <person name="Zeytun A."/>
            <person name="Lapidus A."/>
            <person name="Nolan M."/>
            <person name="Lucas S."/>
            <person name="Hammon N."/>
            <person name="Deshpande S."/>
            <person name="Cheng J.F."/>
            <person name="Tapia R."/>
            <person name="Goodwin L.A."/>
            <person name="Pitluck S."/>
            <person name="Liolios K."/>
            <person name="Pagani I."/>
            <person name="Ivanova N."/>
            <person name="Mavromatis K."/>
            <person name="Mikhailova N."/>
            <person name="Huntemann M."/>
            <person name="Pati A."/>
            <person name="Chen A."/>
            <person name="Palaniappan K."/>
            <person name="Chang Y.J."/>
            <person name="Land M."/>
            <person name="Hauser L."/>
            <person name="Rohde M."/>
            <person name="Pukall R."/>
            <person name="Goker M."/>
            <person name="Detter J.C."/>
            <person name="Woyke T."/>
            <person name="Bristow J."/>
            <person name="Eisen J.A."/>
            <person name="Markowitz V."/>
            <person name="Hugenholtz P."/>
            <person name="Kyrpides N.C."/>
            <person name="Klenk H.P."/>
        </authorList>
    </citation>
    <scope>NUCLEOTIDE SEQUENCE</scope>
    <source>
        <strain evidence="3">ATCC 49209 / DSM 20642 / JCM 10262 / PW2</strain>
    </source>
</reference>
<gene>
    <name evidence="2" type="ordered locus">Corgl_0704</name>
</gene>
<dbReference type="Proteomes" id="UP000006851">
    <property type="component" value="Chromosome"/>
</dbReference>
<feature type="domain" description="Amidohydrolase 3" evidence="1">
    <location>
        <begin position="51"/>
        <end position="521"/>
    </location>
</feature>
<sequence length="523" mass="57387">MRKRKLVLLSRCVFTGTQEQPFNGFVSLCGNLIEAVGPAAEAPSFIAAADETRDLGNCTLMPGLIDVHTFFSGWLLRRLGADCAPATDAEQIIQSLKCWAADHERSMAAIGHDLPNDLLQGDGRTTLETALEEGFGDKPAVVFASNGTTCAMNAAAVSRYGFSPECCYSEKLWRLIAECLALPEAGSVYSKYMRMLNARGVTSIKEMSFDDYYGFATEMKKKEDDDDLSIRVSMMSQPVGRGLDLAYARDAQQRFSGSFVRFSGFNRMIDRGVAAGLAEMIQPYEKSAVAGAAGRTVIENPDWPLIEQEVRAGDAEGFRFSLHCQGDGAVRHTVGLLDSLTKNSAGRLRCRHAITDLENTDPRDLVRFGRMGGICEVYPQIFMLDPREECVAMMRRQIGEQRLRRSWNRRAMFDSGCVVCCGTDLPLLLPDIGDSIYCACGGRFADGRSFNSQNTCSISELLGAWTAGGAYDLEREHDIGTLESGKLADICVLDRNLFALDSTAAREARIVLTISDGRIVYES</sequence>
<dbReference type="Gene3D" id="3.10.310.70">
    <property type="match status" value="1"/>
</dbReference>
<dbReference type="RefSeq" id="WP_013708561.1">
    <property type="nucleotide sequence ID" value="NC_015389.1"/>
</dbReference>
<dbReference type="HOGENOM" id="CLU_009942_8_0_11"/>
<dbReference type="SUPFAM" id="SSF51338">
    <property type="entry name" value="Composite domain of metallo-dependent hydrolases"/>
    <property type="match status" value="1"/>
</dbReference>
<dbReference type="EMBL" id="CP002628">
    <property type="protein sequence ID" value="AEB06818.1"/>
    <property type="molecule type" value="Genomic_DNA"/>
</dbReference>
<dbReference type="Pfam" id="PF07969">
    <property type="entry name" value="Amidohydro_3"/>
    <property type="match status" value="1"/>
</dbReference>
<name>F2N7K2_CORGP</name>
<dbReference type="Gene3D" id="3.20.20.140">
    <property type="entry name" value="Metal-dependent hydrolases"/>
    <property type="match status" value="1"/>
</dbReference>
<keyword evidence="3" id="KW-1185">Reference proteome</keyword>
<protein>
    <submittedName>
        <fullName evidence="2">Amidohydrolase 3</fullName>
    </submittedName>
</protein>
<dbReference type="Gene3D" id="2.30.40.10">
    <property type="entry name" value="Urease, subunit C, domain 1"/>
    <property type="match status" value="1"/>
</dbReference>
<dbReference type="AlphaFoldDB" id="F2N7K2"/>
<dbReference type="PANTHER" id="PTHR22642">
    <property type="entry name" value="IMIDAZOLONEPROPIONASE"/>
    <property type="match status" value="1"/>
</dbReference>
<evidence type="ECO:0000259" key="1">
    <source>
        <dbReference type="Pfam" id="PF07969"/>
    </source>
</evidence>